<dbReference type="EMBL" id="JACLQD010000002">
    <property type="protein sequence ID" value="MBC2835658.1"/>
    <property type="molecule type" value="Genomic_DNA"/>
</dbReference>
<keyword evidence="4" id="KW-0804">Transcription</keyword>
<comment type="similarity">
    <text evidence="1">Belongs to the LysR transcriptional regulatory family.</text>
</comment>
<keyword evidence="2" id="KW-0805">Transcription regulation</keyword>
<dbReference type="FunFam" id="1.10.10.10:FF:000001">
    <property type="entry name" value="LysR family transcriptional regulator"/>
    <property type="match status" value="1"/>
</dbReference>
<evidence type="ECO:0000256" key="4">
    <source>
        <dbReference type="ARBA" id="ARBA00023163"/>
    </source>
</evidence>
<evidence type="ECO:0000313" key="7">
    <source>
        <dbReference type="Proteomes" id="UP000555411"/>
    </source>
</evidence>
<dbReference type="InterPro" id="IPR036390">
    <property type="entry name" value="WH_DNA-bd_sf"/>
</dbReference>
<dbReference type="PRINTS" id="PR00039">
    <property type="entry name" value="HTHLYSR"/>
</dbReference>
<evidence type="ECO:0000259" key="5">
    <source>
        <dbReference type="PROSITE" id="PS50931"/>
    </source>
</evidence>
<accession>A0A842I9J5</accession>
<dbReference type="InterPro" id="IPR005119">
    <property type="entry name" value="LysR_subst-bd"/>
</dbReference>
<organism evidence="6 7">
    <name type="scientific">Paragemmobacter straminiformis</name>
    <dbReference type="NCBI Taxonomy" id="2045119"/>
    <lineage>
        <taxon>Bacteria</taxon>
        <taxon>Pseudomonadati</taxon>
        <taxon>Pseudomonadota</taxon>
        <taxon>Alphaproteobacteria</taxon>
        <taxon>Rhodobacterales</taxon>
        <taxon>Paracoccaceae</taxon>
        <taxon>Paragemmobacter</taxon>
    </lineage>
</organism>
<reference evidence="6 7" key="1">
    <citation type="journal article" date="2017" name="Int. J. Syst. Evol. Microbiol.">
        <title>Gemmobacter straminiformis sp. nov., isolated from an artificial fountain.</title>
        <authorList>
            <person name="Kang J.Y."/>
            <person name="Kim M.J."/>
            <person name="Chun J."/>
            <person name="Son K.P."/>
            <person name="Jahng K.Y."/>
        </authorList>
    </citation>
    <scope>NUCLEOTIDE SEQUENCE [LARGE SCALE GENOMIC DNA]</scope>
    <source>
        <strain evidence="6 7">CAM-8</strain>
    </source>
</reference>
<dbReference type="InterPro" id="IPR036388">
    <property type="entry name" value="WH-like_DNA-bd_sf"/>
</dbReference>
<sequence>MELNYNHLRYFRAVALEGNLTRAAAHLNLSQSALSVQIKALEDRLGHPLFDRIGRRLELTEAGRIALDHAETIFKTGDELMAVLRQSGRARSAIRVGALATLSRNFQLAFLRPLLGRADVEIVLRSAGMAELLRGLEGLALDVVLSNESVPRDAATPFLSRRIAGQPVSLIGRPERQRAGDDLGILLAREPLILPTAESGLRAAFDGLASTFDVVPQIAAEVDDIAMMRLLAREGVGLALLPPIAVTDELAAGTLVEHARLEGVVESFYAITLTRRFPNPLVAELLRGDRAAG</sequence>
<dbReference type="InterPro" id="IPR000847">
    <property type="entry name" value="LysR_HTH_N"/>
</dbReference>
<comment type="caution">
    <text evidence="6">The sequence shown here is derived from an EMBL/GenBank/DDBJ whole genome shotgun (WGS) entry which is preliminary data.</text>
</comment>
<dbReference type="SUPFAM" id="SSF46785">
    <property type="entry name" value="Winged helix' DNA-binding domain"/>
    <property type="match status" value="1"/>
</dbReference>
<evidence type="ECO:0000256" key="3">
    <source>
        <dbReference type="ARBA" id="ARBA00023125"/>
    </source>
</evidence>
<dbReference type="GO" id="GO:0003700">
    <property type="term" value="F:DNA-binding transcription factor activity"/>
    <property type="evidence" value="ECO:0007669"/>
    <property type="project" value="InterPro"/>
</dbReference>
<dbReference type="PANTHER" id="PTHR30126">
    <property type="entry name" value="HTH-TYPE TRANSCRIPTIONAL REGULATOR"/>
    <property type="match status" value="1"/>
</dbReference>
<dbReference type="Proteomes" id="UP000555411">
    <property type="component" value="Unassembled WGS sequence"/>
</dbReference>
<dbReference type="PANTHER" id="PTHR30126:SF98">
    <property type="entry name" value="HTH-TYPE TRANSCRIPTIONAL ACTIVATOR BAUR"/>
    <property type="match status" value="1"/>
</dbReference>
<dbReference type="Gene3D" id="1.10.10.10">
    <property type="entry name" value="Winged helix-like DNA-binding domain superfamily/Winged helix DNA-binding domain"/>
    <property type="match status" value="1"/>
</dbReference>
<dbReference type="RefSeq" id="WP_185797240.1">
    <property type="nucleotide sequence ID" value="NZ_JACLQD010000002.1"/>
</dbReference>
<protein>
    <submittedName>
        <fullName evidence="6">LysR family transcriptional regulator</fullName>
    </submittedName>
</protein>
<dbReference type="Pfam" id="PF00126">
    <property type="entry name" value="HTH_1"/>
    <property type="match status" value="1"/>
</dbReference>
<gene>
    <name evidence="6" type="ORF">H7F16_09095</name>
</gene>
<dbReference type="Pfam" id="PF03466">
    <property type="entry name" value="LysR_substrate"/>
    <property type="match status" value="1"/>
</dbReference>
<evidence type="ECO:0000313" key="6">
    <source>
        <dbReference type="EMBL" id="MBC2835658.1"/>
    </source>
</evidence>
<dbReference type="AlphaFoldDB" id="A0A842I9J5"/>
<dbReference type="Gene3D" id="3.40.190.10">
    <property type="entry name" value="Periplasmic binding protein-like II"/>
    <property type="match status" value="2"/>
</dbReference>
<evidence type="ECO:0000256" key="1">
    <source>
        <dbReference type="ARBA" id="ARBA00009437"/>
    </source>
</evidence>
<keyword evidence="3" id="KW-0238">DNA-binding</keyword>
<keyword evidence="7" id="KW-1185">Reference proteome</keyword>
<evidence type="ECO:0000256" key="2">
    <source>
        <dbReference type="ARBA" id="ARBA00023015"/>
    </source>
</evidence>
<dbReference type="PROSITE" id="PS50931">
    <property type="entry name" value="HTH_LYSR"/>
    <property type="match status" value="1"/>
</dbReference>
<proteinExistence type="inferred from homology"/>
<feature type="domain" description="HTH lysR-type" evidence="5">
    <location>
        <begin position="3"/>
        <end position="60"/>
    </location>
</feature>
<name>A0A842I9J5_9RHOB</name>
<dbReference type="GO" id="GO:0000976">
    <property type="term" value="F:transcription cis-regulatory region binding"/>
    <property type="evidence" value="ECO:0007669"/>
    <property type="project" value="TreeGrafter"/>
</dbReference>
<dbReference type="SUPFAM" id="SSF53850">
    <property type="entry name" value="Periplasmic binding protein-like II"/>
    <property type="match status" value="1"/>
</dbReference>